<dbReference type="HOGENOM" id="CLU_787510_0_0_1"/>
<dbReference type="EMBL" id="KL585007">
    <property type="protein sequence ID" value="KEQ79286.1"/>
    <property type="molecule type" value="Genomic_DNA"/>
</dbReference>
<accession>A0A074XX80</accession>
<feature type="compositionally biased region" description="Basic and acidic residues" evidence="1">
    <location>
        <begin position="235"/>
        <end position="245"/>
    </location>
</feature>
<feature type="compositionally biased region" description="Basic and acidic residues" evidence="1">
    <location>
        <begin position="337"/>
        <end position="352"/>
    </location>
</feature>
<evidence type="ECO:0000313" key="2">
    <source>
        <dbReference type="EMBL" id="KEQ79286.1"/>
    </source>
</evidence>
<dbReference type="RefSeq" id="XP_029755473.1">
    <property type="nucleotide sequence ID" value="XM_029907366.1"/>
</dbReference>
<dbReference type="GeneID" id="40749672"/>
<feature type="region of interest" description="Disordered" evidence="1">
    <location>
        <begin position="235"/>
        <end position="352"/>
    </location>
</feature>
<dbReference type="Proteomes" id="UP000030706">
    <property type="component" value="Unassembled WGS sequence"/>
</dbReference>
<dbReference type="AlphaFoldDB" id="A0A074XX80"/>
<reference evidence="2 3" key="1">
    <citation type="journal article" date="2014" name="BMC Genomics">
        <title>Genome sequencing of four Aureobasidium pullulans varieties: biotechnological potential, stress tolerance, and description of new species.</title>
        <authorList>
            <person name="Gostin Ar C."/>
            <person name="Ohm R.A."/>
            <person name="Kogej T."/>
            <person name="Sonjak S."/>
            <person name="Turk M."/>
            <person name="Zajc J."/>
            <person name="Zalar P."/>
            <person name="Grube M."/>
            <person name="Sun H."/>
            <person name="Han J."/>
            <person name="Sharma A."/>
            <person name="Chiniquy J."/>
            <person name="Ngan C.Y."/>
            <person name="Lipzen A."/>
            <person name="Barry K."/>
            <person name="Grigoriev I.V."/>
            <person name="Gunde-Cimerman N."/>
        </authorList>
    </citation>
    <scope>NUCLEOTIDE SEQUENCE [LARGE SCALE GENOMIC DNA]</scope>
    <source>
        <strain evidence="2 3">EXF-150</strain>
    </source>
</reference>
<protein>
    <submittedName>
        <fullName evidence="2">Uncharacterized protein</fullName>
    </submittedName>
</protein>
<evidence type="ECO:0000313" key="3">
    <source>
        <dbReference type="Proteomes" id="UP000030706"/>
    </source>
</evidence>
<proteinExistence type="predicted"/>
<evidence type="ECO:0000256" key="1">
    <source>
        <dbReference type="SAM" id="MobiDB-lite"/>
    </source>
</evidence>
<feature type="compositionally biased region" description="Low complexity" evidence="1">
    <location>
        <begin position="279"/>
        <end position="293"/>
    </location>
</feature>
<sequence>MGYDWIVTSPDGTPVFKSRKILGDHFYETGHWVQNPRGGSDYWERCGKEYDRTVIQGFPKHWFREVAGYPDYVAWMAQDKIYKVTTRKAYEKGLDLHFRRKPVLQSLDPDRNQGSYRLLGPTEWPAETGPWKRIGPERYPLLQGDIRAHWSYPYLERSNIPRPRHSQRRYASLPGMKPFLKVHADLVRGRRMRHQALLTSFEQSNQSLQLPSLAEDFGINQNPKSTLFEQLVKASREKEGREKGKSVMTSHQSTDGIPGSTQNLRGTPFQSSPARPSVAMTPETAPSSSSTPAPKRPLGIQSNHPGPTPLPKPLPLLFGTSPSRHRARTLTPQKSKSMYDLKNGKRESRRDA</sequence>
<feature type="compositionally biased region" description="Polar residues" evidence="1">
    <location>
        <begin position="247"/>
        <end position="274"/>
    </location>
</feature>
<gene>
    <name evidence="2" type="ORF">M438DRAFT_359749</name>
</gene>
<name>A0A074XX80_AURPU</name>
<organism evidence="2 3">
    <name type="scientific">Aureobasidium pullulans EXF-150</name>
    <dbReference type="NCBI Taxonomy" id="1043002"/>
    <lineage>
        <taxon>Eukaryota</taxon>
        <taxon>Fungi</taxon>
        <taxon>Dikarya</taxon>
        <taxon>Ascomycota</taxon>
        <taxon>Pezizomycotina</taxon>
        <taxon>Dothideomycetes</taxon>
        <taxon>Dothideomycetidae</taxon>
        <taxon>Dothideales</taxon>
        <taxon>Saccotheciaceae</taxon>
        <taxon>Aureobasidium</taxon>
    </lineage>
</organism>
<keyword evidence="3" id="KW-1185">Reference proteome</keyword>